<evidence type="ECO:0000313" key="2">
    <source>
        <dbReference type="EMBL" id="GEL45915.1"/>
    </source>
</evidence>
<dbReference type="AlphaFoldDB" id="A0A511F9J9"/>
<dbReference type="OrthoDB" id="4394845at2"/>
<keyword evidence="4" id="KW-1185">Reference proteome</keyword>
<feature type="transmembrane region" description="Helical" evidence="1">
    <location>
        <begin position="89"/>
        <end position="107"/>
    </location>
</feature>
<feature type="transmembrane region" description="Helical" evidence="1">
    <location>
        <begin position="6"/>
        <end position="28"/>
    </location>
</feature>
<dbReference type="EMBL" id="BJVQ01000008">
    <property type="protein sequence ID" value="GEL45915.1"/>
    <property type="molecule type" value="Genomic_DNA"/>
</dbReference>
<dbReference type="EMBL" id="JACHDN010000001">
    <property type="protein sequence ID" value="MBB5472948.1"/>
    <property type="molecule type" value="Genomic_DNA"/>
</dbReference>
<feature type="transmembrane region" description="Helical" evidence="1">
    <location>
        <begin position="119"/>
        <end position="141"/>
    </location>
</feature>
<accession>A0A511F9J9</accession>
<dbReference type="Proteomes" id="UP000564629">
    <property type="component" value="Unassembled WGS sequence"/>
</dbReference>
<comment type="caution">
    <text evidence="2">The sequence shown here is derived from an EMBL/GenBank/DDBJ whole genome shotgun (WGS) entry which is preliminary data.</text>
</comment>
<keyword evidence="1" id="KW-1133">Transmembrane helix</keyword>
<feature type="transmembrane region" description="Helical" evidence="1">
    <location>
        <begin position="48"/>
        <end position="69"/>
    </location>
</feature>
<dbReference type="Proteomes" id="UP000321723">
    <property type="component" value="Unassembled WGS sequence"/>
</dbReference>
<feature type="transmembrane region" description="Helical" evidence="1">
    <location>
        <begin position="239"/>
        <end position="264"/>
    </location>
</feature>
<feature type="transmembrane region" description="Helical" evidence="1">
    <location>
        <begin position="276"/>
        <end position="297"/>
    </location>
</feature>
<name>A0A511F9J9_9CELL</name>
<keyword evidence="1" id="KW-0812">Transmembrane</keyword>
<keyword evidence="1" id="KW-0472">Membrane</keyword>
<evidence type="ECO:0000256" key="1">
    <source>
        <dbReference type="SAM" id="Phobius"/>
    </source>
</evidence>
<reference evidence="3 5" key="2">
    <citation type="submission" date="2020-08" db="EMBL/GenBank/DDBJ databases">
        <title>Sequencing the genomes of 1000 actinobacteria strains.</title>
        <authorList>
            <person name="Klenk H.-P."/>
        </authorList>
    </citation>
    <scope>NUCLEOTIDE SEQUENCE [LARGE SCALE GENOMIC DNA]</scope>
    <source>
        <strain evidence="3 5">DSM 9581</strain>
    </source>
</reference>
<dbReference type="GO" id="GO:0019645">
    <property type="term" value="P:anaerobic electron transport chain"/>
    <property type="evidence" value="ECO:0007669"/>
    <property type="project" value="InterPro"/>
</dbReference>
<protein>
    <submittedName>
        <fullName evidence="3">Anaerobic dimethyl sulfoxide reductase subunit C (Anchor subunit)</fullName>
    </submittedName>
    <submittedName>
        <fullName evidence="2">DMSO reductase subunit C</fullName>
    </submittedName>
</protein>
<organism evidence="2 4">
    <name type="scientific">Cellulomonas hominis</name>
    <dbReference type="NCBI Taxonomy" id="156981"/>
    <lineage>
        <taxon>Bacteria</taxon>
        <taxon>Bacillati</taxon>
        <taxon>Actinomycetota</taxon>
        <taxon>Actinomycetes</taxon>
        <taxon>Micrococcales</taxon>
        <taxon>Cellulomonadaceae</taxon>
        <taxon>Cellulomonas</taxon>
    </lineage>
</organism>
<reference evidence="2 4" key="1">
    <citation type="submission" date="2019-07" db="EMBL/GenBank/DDBJ databases">
        <title>Whole genome shotgun sequence of Cellulomonas hominis NBRC 16055.</title>
        <authorList>
            <person name="Hosoyama A."/>
            <person name="Uohara A."/>
            <person name="Ohji S."/>
            <person name="Ichikawa N."/>
        </authorList>
    </citation>
    <scope>NUCLEOTIDE SEQUENCE [LARGE SCALE GENOMIC DNA]</scope>
    <source>
        <strain evidence="2 4">NBRC 16055</strain>
    </source>
</reference>
<evidence type="ECO:0000313" key="3">
    <source>
        <dbReference type="EMBL" id="MBB5472948.1"/>
    </source>
</evidence>
<gene>
    <name evidence="2" type="ORF">CHO01_10310</name>
    <name evidence="3" type="ORF">HNR08_001684</name>
</gene>
<dbReference type="InterPro" id="IPR007059">
    <property type="entry name" value="DmsC"/>
</dbReference>
<proteinExistence type="predicted"/>
<sequence>MHVSELPLVTFTILAQLAVGSFVVLGVVQLVARRRGGAAVVDRLSDPALYAIGPVMVLGLLASILHLGNPINMLHTIRHWDSSWLSREILFGCTFAALGAAFAVCQWRHWFTPVLRQVLAGVTAVVGLGLVYVMSMVYMLPTVPAWNTWATPVSFFTTTLLLGTLNIGAAFVGVTAYRRRRGLATDPEVDALLQRTLRGVAVAAIVLVGVEFVVAPTYALTLATAGDGASAVSADALMIGSGAALVVRLVLVFLGAALLGVLLYKAASSGRQRMMFAVATGAFVLVLASEGLGRVLFYESMTRIGM</sequence>
<feature type="transmembrane region" description="Helical" evidence="1">
    <location>
        <begin position="197"/>
        <end position="219"/>
    </location>
</feature>
<evidence type="ECO:0000313" key="4">
    <source>
        <dbReference type="Proteomes" id="UP000321723"/>
    </source>
</evidence>
<feature type="transmembrane region" description="Helical" evidence="1">
    <location>
        <begin position="153"/>
        <end position="177"/>
    </location>
</feature>
<dbReference type="RefSeq" id="WP_146834571.1">
    <property type="nucleotide sequence ID" value="NZ_BJVQ01000008.1"/>
</dbReference>
<dbReference type="Pfam" id="PF04976">
    <property type="entry name" value="DmsC"/>
    <property type="match status" value="1"/>
</dbReference>
<dbReference type="GO" id="GO:0009389">
    <property type="term" value="F:dimethyl sulfoxide reductase activity"/>
    <property type="evidence" value="ECO:0007669"/>
    <property type="project" value="TreeGrafter"/>
</dbReference>
<dbReference type="PANTHER" id="PTHR38095:SF2">
    <property type="entry name" value="ANAEROBIC DIMETHYL SULFOXIDE REDUCTASE CHAIN C"/>
    <property type="match status" value="1"/>
</dbReference>
<dbReference type="GO" id="GO:0009390">
    <property type="term" value="C:dimethyl sulfoxide reductase complex"/>
    <property type="evidence" value="ECO:0007669"/>
    <property type="project" value="TreeGrafter"/>
</dbReference>
<dbReference type="GO" id="GO:0005886">
    <property type="term" value="C:plasma membrane"/>
    <property type="evidence" value="ECO:0007669"/>
    <property type="project" value="TreeGrafter"/>
</dbReference>
<evidence type="ECO:0000313" key="5">
    <source>
        <dbReference type="Proteomes" id="UP000564629"/>
    </source>
</evidence>
<dbReference type="PANTHER" id="PTHR38095">
    <property type="entry name" value="ANAEROBIC DIMETHYL SULFOXIDE REDUCTASE CHAIN YNFH"/>
    <property type="match status" value="1"/>
</dbReference>